<feature type="binding site" evidence="9">
    <location>
        <begin position="269"/>
        <end position="273"/>
    </location>
    <ligand>
        <name>substrate</name>
    </ligand>
</feature>
<dbReference type="InterPro" id="IPR036291">
    <property type="entry name" value="NAD(P)-bd_dom_sf"/>
</dbReference>
<keyword evidence="13" id="KW-1185">Reference proteome</keyword>
<dbReference type="eggNOG" id="COG1004">
    <property type="taxonomic scope" value="Bacteria"/>
</dbReference>
<dbReference type="SUPFAM" id="SSF52413">
    <property type="entry name" value="UDP-glucose/GDP-mannose dehydrogenase C-terminal domain"/>
    <property type="match status" value="1"/>
</dbReference>
<dbReference type="HOGENOM" id="CLU_023810_1_2_9"/>
<dbReference type="STRING" id="767817.Desgi_4725"/>
<feature type="binding site" evidence="10">
    <location>
        <position position="157"/>
    </location>
    <ligand>
        <name>NAD(+)</name>
        <dbReference type="ChEBI" id="CHEBI:57540"/>
    </ligand>
</feature>
<accession>R4KWE3</accession>
<dbReference type="Proteomes" id="UP000013520">
    <property type="component" value="Chromosome"/>
</dbReference>
<dbReference type="GO" id="GO:0003979">
    <property type="term" value="F:UDP-glucose 6-dehydrogenase activity"/>
    <property type="evidence" value="ECO:0007669"/>
    <property type="project" value="UniProtKB-EC"/>
</dbReference>
<dbReference type="RefSeq" id="WP_006522208.1">
    <property type="nucleotide sequence ID" value="NC_021184.1"/>
</dbReference>
<sequence length="468" mass="50318">MQVTIIGSGYVGLTTGVALAYLGHQVTLLDKNPAVVSALVKGSCTIYEYGMDELMQSARHNISFTTSFAGIGSSRVILIAVGTPPKSSGDADLGFVENAVAQIAGHLDGTNYPVIVNKSTVPPGTASRVKTLVNNILLGKGIYSGVKVASNPEFLREGTAFLDALYPDRIIIGAEDRSTTEVLIELYNPIIKQSFTAPACLPRPKGYAGPVLFATNPLNAELIKYASNAFLAMKISFINEFAGLAELLNADIVDVAYGMGLDSRIGDKFLRAGVGWGGSCFGKDARAILYTAQKYGYSLPLVQAAIEVNDRQKKLVTSKIRSSLKTIPGSTIGIIGLAFKPGTDDCRETPATDLISELLNMGAFIKVYDPMAMENYQKQNPGLPVEYAADLADLAAGCDALVLLTEWEQFKNADWQSLRQLMKKNVFIDGRNLFDPRVMDELGFVYHGVGRRVRVKGHTAVADSKALS</sequence>
<dbReference type="EC" id="1.1.1.22" evidence="3 7"/>
<comment type="similarity">
    <text evidence="2 7">Belongs to the UDP-glucose/GDP-mannose dehydrogenase family.</text>
</comment>
<feature type="binding site" evidence="10">
    <location>
        <position position="83"/>
    </location>
    <ligand>
        <name>NAD(+)</name>
        <dbReference type="ChEBI" id="CHEBI:57540"/>
    </ligand>
</feature>
<evidence type="ECO:0000256" key="6">
    <source>
        <dbReference type="ARBA" id="ARBA00047473"/>
    </source>
</evidence>
<evidence type="ECO:0000313" key="13">
    <source>
        <dbReference type="Proteomes" id="UP000013520"/>
    </source>
</evidence>
<dbReference type="SMART" id="SM00984">
    <property type="entry name" value="UDPG_MGDP_dh_C"/>
    <property type="match status" value="1"/>
</dbReference>
<comment type="pathway">
    <text evidence="1">Nucleotide-sugar biosynthesis; UDP-alpha-D-glucuronate biosynthesis; UDP-alpha-D-glucuronate from UDP-alpha-D-glucose: step 1/1.</text>
</comment>
<evidence type="ECO:0000256" key="3">
    <source>
        <dbReference type="ARBA" id="ARBA00012954"/>
    </source>
</evidence>
<feature type="domain" description="UDP-glucose/GDP-mannose dehydrogenase C-terminal" evidence="11">
    <location>
        <begin position="333"/>
        <end position="436"/>
    </location>
</feature>
<dbReference type="GO" id="GO:0051287">
    <property type="term" value="F:NAD binding"/>
    <property type="evidence" value="ECO:0007669"/>
    <property type="project" value="InterPro"/>
</dbReference>
<dbReference type="InterPro" id="IPR014027">
    <property type="entry name" value="UDP-Glc/GDP-Man_DH_C"/>
</dbReference>
<evidence type="ECO:0000313" key="12">
    <source>
        <dbReference type="EMBL" id="AGL03946.1"/>
    </source>
</evidence>
<dbReference type="SUPFAM" id="SSF48179">
    <property type="entry name" value="6-phosphogluconate dehydrogenase C-terminal domain-like"/>
    <property type="match status" value="1"/>
</dbReference>
<dbReference type="UniPathway" id="UPA00038">
    <property type="reaction ID" value="UER00491"/>
</dbReference>
<dbReference type="InterPro" id="IPR017476">
    <property type="entry name" value="UDP-Glc/GDP-Man"/>
</dbReference>
<dbReference type="NCBIfam" id="TIGR03026">
    <property type="entry name" value="NDP-sugDHase"/>
    <property type="match status" value="1"/>
</dbReference>
<feature type="binding site" evidence="9">
    <location>
        <position position="340"/>
    </location>
    <ligand>
        <name>substrate</name>
    </ligand>
</feature>
<evidence type="ECO:0000256" key="9">
    <source>
        <dbReference type="PIRSR" id="PIRSR500134-2"/>
    </source>
</evidence>
<evidence type="ECO:0000256" key="10">
    <source>
        <dbReference type="PIRSR" id="PIRSR500134-3"/>
    </source>
</evidence>
<dbReference type="SUPFAM" id="SSF51735">
    <property type="entry name" value="NAD(P)-binding Rossmann-fold domains"/>
    <property type="match status" value="1"/>
</dbReference>
<dbReference type="Pfam" id="PF03721">
    <property type="entry name" value="UDPG_MGDP_dh_N"/>
    <property type="match status" value="1"/>
</dbReference>
<dbReference type="InterPro" id="IPR036220">
    <property type="entry name" value="UDP-Glc/GDP-Man_DH_C_sf"/>
</dbReference>
<feature type="binding site" evidence="9">
    <location>
        <position position="277"/>
    </location>
    <ligand>
        <name>substrate</name>
    </ligand>
</feature>
<evidence type="ECO:0000256" key="1">
    <source>
        <dbReference type="ARBA" id="ARBA00004701"/>
    </source>
</evidence>
<feature type="active site" description="Nucleophile" evidence="8">
    <location>
        <position position="280"/>
    </location>
</feature>
<keyword evidence="5 7" id="KW-0520">NAD</keyword>
<evidence type="ECO:0000256" key="4">
    <source>
        <dbReference type="ARBA" id="ARBA00023002"/>
    </source>
</evidence>
<dbReference type="AlphaFoldDB" id="R4KWE3"/>
<dbReference type="InterPro" id="IPR008927">
    <property type="entry name" value="6-PGluconate_DH-like_C_sf"/>
</dbReference>
<dbReference type="PIRSF" id="PIRSF500134">
    <property type="entry name" value="UDPglc_DH_bac"/>
    <property type="match status" value="1"/>
</dbReference>
<dbReference type="KEGG" id="dgi:Desgi_4725"/>
<organism evidence="12 13">
    <name type="scientific">Desulfoscipio gibsoniae DSM 7213</name>
    <dbReference type="NCBI Taxonomy" id="767817"/>
    <lineage>
        <taxon>Bacteria</taxon>
        <taxon>Bacillati</taxon>
        <taxon>Bacillota</taxon>
        <taxon>Clostridia</taxon>
        <taxon>Eubacteriales</taxon>
        <taxon>Desulfallaceae</taxon>
        <taxon>Desulfoscipio</taxon>
    </lineage>
</organism>
<reference evidence="12 13" key="1">
    <citation type="submission" date="2012-01" db="EMBL/GenBank/DDBJ databases">
        <title>Complete sequence of Desulfotomaculum gibsoniae DSM 7213.</title>
        <authorList>
            <consortium name="US DOE Joint Genome Institute"/>
            <person name="Lucas S."/>
            <person name="Han J."/>
            <person name="Lapidus A."/>
            <person name="Cheng J.-F."/>
            <person name="Goodwin L."/>
            <person name="Pitluck S."/>
            <person name="Peters L."/>
            <person name="Ovchinnikova G."/>
            <person name="Teshima H."/>
            <person name="Detter J.C."/>
            <person name="Han C."/>
            <person name="Tapia R."/>
            <person name="Land M."/>
            <person name="Hauser L."/>
            <person name="Kyrpides N."/>
            <person name="Ivanova N."/>
            <person name="Pagani I."/>
            <person name="Parshina S."/>
            <person name="Plugge C."/>
            <person name="Muyzer G."/>
            <person name="Kuever J."/>
            <person name="Ivanova A."/>
            <person name="Nazina T."/>
            <person name="Klenk H.-P."/>
            <person name="Brambilla E."/>
            <person name="Spring S."/>
            <person name="Stams A.F."/>
            <person name="Woyke T."/>
        </authorList>
    </citation>
    <scope>NUCLEOTIDE SEQUENCE [LARGE SCALE GENOMIC DNA]</scope>
    <source>
        <strain evidence="12 13">DSM 7213</strain>
    </source>
</reference>
<comment type="catalytic activity">
    <reaction evidence="6 7">
        <text>UDP-alpha-D-glucose + 2 NAD(+) + H2O = UDP-alpha-D-glucuronate + 2 NADH + 3 H(+)</text>
        <dbReference type="Rhea" id="RHEA:23596"/>
        <dbReference type="ChEBI" id="CHEBI:15377"/>
        <dbReference type="ChEBI" id="CHEBI:15378"/>
        <dbReference type="ChEBI" id="CHEBI:57540"/>
        <dbReference type="ChEBI" id="CHEBI:57945"/>
        <dbReference type="ChEBI" id="CHEBI:58052"/>
        <dbReference type="ChEBI" id="CHEBI:58885"/>
        <dbReference type="EC" id="1.1.1.22"/>
    </reaction>
</comment>
<dbReference type="Gene3D" id="1.20.5.100">
    <property type="entry name" value="Cytochrome c1, transmembrane anchor, C-terminal"/>
    <property type="match status" value="1"/>
</dbReference>
<dbReference type="EMBL" id="CP003273">
    <property type="protein sequence ID" value="AGL03946.1"/>
    <property type="molecule type" value="Genomic_DNA"/>
</dbReference>
<keyword evidence="4 7" id="KW-0560">Oxidoreductase</keyword>
<feature type="binding site" evidence="10">
    <location>
        <position position="30"/>
    </location>
    <ligand>
        <name>NAD(+)</name>
        <dbReference type="ChEBI" id="CHEBI:57540"/>
    </ligand>
</feature>
<dbReference type="InterPro" id="IPR014026">
    <property type="entry name" value="UDP-Glc/GDP-Man_DH_dimer"/>
</dbReference>
<dbReference type="GO" id="GO:0000271">
    <property type="term" value="P:polysaccharide biosynthetic process"/>
    <property type="evidence" value="ECO:0007669"/>
    <property type="project" value="InterPro"/>
</dbReference>
<evidence type="ECO:0000256" key="7">
    <source>
        <dbReference type="PIRNR" id="PIRNR000124"/>
    </source>
</evidence>
<dbReference type="PIRSF" id="PIRSF000124">
    <property type="entry name" value="UDPglc_GDPman_dh"/>
    <property type="match status" value="1"/>
</dbReference>
<evidence type="ECO:0000256" key="2">
    <source>
        <dbReference type="ARBA" id="ARBA00006601"/>
    </source>
</evidence>
<dbReference type="GO" id="GO:0006065">
    <property type="term" value="P:UDP-glucuronate biosynthetic process"/>
    <property type="evidence" value="ECO:0007669"/>
    <property type="project" value="UniProtKB-UniPathway"/>
</dbReference>
<protein>
    <recommendedName>
        <fullName evidence="3 7">UDP-glucose 6-dehydrogenase</fullName>
        <ecNumber evidence="3 7">1.1.1.22</ecNumber>
    </recommendedName>
</protein>
<feature type="binding site" evidence="10">
    <location>
        <position position="283"/>
    </location>
    <ligand>
        <name>NAD(+)</name>
        <dbReference type="ChEBI" id="CHEBI:57540"/>
    </ligand>
</feature>
<feature type="binding site" evidence="9">
    <location>
        <begin position="154"/>
        <end position="157"/>
    </location>
    <ligand>
        <name>substrate</name>
    </ligand>
</feature>
<evidence type="ECO:0000259" key="11">
    <source>
        <dbReference type="SMART" id="SM00984"/>
    </source>
</evidence>
<feature type="binding site" evidence="10">
    <location>
        <position position="120"/>
    </location>
    <ligand>
        <name>NAD(+)</name>
        <dbReference type="ChEBI" id="CHEBI:57540"/>
    </ligand>
</feature>
<dbReference type="Gene3D" id="3.40.50.720">
    <property type="entry name" value="NAD(P)-binding Rossmann-like Domain"/>
    <property type="match status" value="2"/>
</dbReference>
<dbReference type="Pfam" id="PF00984">
    <property type="entry name" value="UDPG_MGDP_dh"/>
    <property type="match status" value="1"/>
</dbReference>
<feature type="binding site" evidence="10">
    <location>
        <position position="347"/>
    </location>
    <ligand>
        <name>NAD(+)</name>
        <dbReference type="ChEBI" id="CHEBI:57540"/>
    </ligand>
</feature>
<dbReference type="Pfam" id="PF03720">
    <property type="entry name" value="UDPG_MGDP_dh_C"/>
    <property type="match status" value="1"/>
</dbReference>
<proteinExistence type="inferred from homology"/>
<name>R4KWE3_9FIRM</name>
<evidence type="ECO:0000256" key="8">
    <source>
        <dbReference type="PIRSR" id="PIRSR500134-1"/>
    </source>
</evidence>
<dbReference type="OrthoDB" id="9803238at2"/>
<evidence type="ECO:0000256" key="5">
    <source>
        <dbReference type="ARBA" id="ARBA00023027"/>
    </source>
</evidence>
<dbReference type="InterPro" id="IPR001732">
    <property type="entry name" value="UDP-Glc/GDP-Man_DH_N"/>
</dbReference>
<gene>
    <name evidence="12" type="ORF">Desgi_4725</name>
</gene>
<dbReference type="PANTHER" id="PTHR43750">
    <property type="entry name" value="UDP-GLUCOSE 6-DEHYDROGENASE TUAD"/>
    <property type="match status" value="1"/>
</dbReference>
<dbReference type="InterPro" id="IPR028357">
    <property type="entry name" value="UDPglc_DH_bac"/>
</dbReference>
<feature type="binding site" evidence="9">
    <location>
        <position position="224"/>
    </location>
    <ligand>
        <name>substrate</name>
    </ligand>
</feature>
<dbReference type="PANTHER" id="PTHR43750:SF3">
    <property type="entry name" value="UDP-GLUCOSE 6-DEHYDROGENASE TUAD"/>
    <property type="match status" value="1"/>
</dbReference>